<organism evidence="2 3">
    <name type="scientific">Mycena metata</name>
    <dbReference type="NCBI Taxonomy" id="1033252"/>
    <lineage>
        <taxon>Eukaryota</taxon>
        <taxon>Fungi</taxon>
        <taxon>Dikarya</taxon>
        <taxon>Basidiomycota</taxon>
        <taxon>Agaricomycotina</taxon>
        <taxon>Agaricomycetes</taxon>
        <taxon>Agaricomycetidae</taxon>
        <taxon>Agaricales</taxon>
        <taxon>Marasmiineae</taxon>
        <taxon>Mycenaceae</taxon>
        <taxon>Mycena</taxon>
    </lineage>
</organism>
<gene>
    <name evidence="2" type="ORF">B0H16DRAFT_1693067</name>
</gene>
<keyword evidence="3" id="KW-1185">Reference proteome</keyword>
<evidence type="ECO:0000313" key="3">
    <source>
        <dbReference type="Proteomes" id="UP001215598"/>
    </source>
</evidence>
<evidence type="ECO:0000256" key="1">
    <source>
        <dbReference type="SAM" id="MobiDB-lite"/>
    </source>
</evidence>
<protein>
    <submittedName>
        <fullName evidence="2">Uncharacterized protein</fullName>
    </submittedName>
</protein>
<dbReference type="AlphaFoldDB" id="A0AAD7IKE6"/>
<evidence type="ECO:0000313" key="2">
    <source>
        <dbReference type="EMBL" id="KAJ7745134.1"/>
    </source>
</evidence>
<proteinExistence type="predicted"/>
<sequence length="536" mass="59284">MSAPARGRLNIESHSHWTLAQSKLPRGHGISQRVSDSTLPRRPTVISTSFGSAGALGIRPQSLRCNDFVVARATSSRLGVQCMRAGMPGTRPSAALAEPHTRISRSPASASATESLALARSRFGARPLHLNIRDLLTACGHRRAVCAIPPLANRRNMLLHFDVVKGGNNKTAHHLLTRMRTCADHALGARHRRCCKLKLKFYQLALPLCHTRGTRGPVSHFDELRTSAPRMIDWDARSYGTVERSCWYWPHPARSRLGCTQQPAGLDIVIAMVVYHPPRAIDRSVEGAVVGISLGLEEVLLDLGIILQDVRVAMSLSLGCQLPLTQRREREHMESLGRVLLLHLPPWDLICIVRAEVSPEEASTRLASPLVKTSCSYRLRTNYHSQEGRPLRVRMGGYILQRQSPVVSRLRVAVYERSNKKILEKAAPSYNKPSIEKGVKDDGGKKKMIFEGPGTRYPRVPECRNAVPNSRTVLKLTFAEDLQESLHRSGSRVGPWKLDTEMGNIGYDVGRFLEKFVCCDIGQGGLGGDGLRESTS</sequence>
<reference evidence="2" key="1">
    <citation type="submission" date="2023-03" db="EMBL/GenBank/DDBJ databases">
        <title>Massive genome expansion in bonnet fungi (Mycena s.s.) driven by repeated elements and novel gene families across ecological guilds.</title>
        <authorList>
            <consortium name="Lawrence Berkeley National Laboratory"/>
            <person name="Harder C.B."/>
            <person name="Miyauchi S."/>
            <person name="Viragh M."/>
            <person name="Kuo A."/>
            <person name="Thoen E."/>
            <person name="Andreopoulos B."/>
            <person name="Lu D."/>
            <person name="Skrede I."/>
            <person name="Drula E."/>
            <person name="Henrissat B."/>
            <person name="Morin E."/>
            <person name="Kohler A."/>
            <person name="Barry K."/>
            <person name="LaButti K."/>
            <person name="Morin E."/>
            <person name="Salamov A."/>
            <person name="Lipzen A."/>
            <person name="Mereny Z."/>
            <person name="Hegedus B."/>
            <person name="Baldrian P."/>
            <person name="Stursova M."/>
            <person name="Weitz H."/>
            <person name="Taylor A."/>
            <person name="Grigoriev I.V."/>
            <person name="Nagy L.G."/>
            <person name="Martin F."/>
            <person name="Kauserud H."/>
        </authorList>
    </citation>
    <scope>NUCLEOTIDE SEQUENCE</scope>
    <source>
        <strain evidence="2">CBHHK182m</strain>
    </source>
</reference>
<dbReference type="EMBL" id="JARKIB010000084">
    <property type="protein sequence ID" value="KAJ7745134.1"/>
    <property type="molecule type" value="Genomic_DNA"/>
</dbReference>
<comment type="caution">
    <text evidence="2">The sequence shown here is derived from an EMBL/GenBank/DDBJ whole genome shotgun (WGS) entry which is preliminary data.</text>
</comment>
<feature type="region of interest" description="Disordered" evidence="1">
    <location>
        <begin position="22"/>
        <end position="43"/>
    </location>
</feature>
<accession>A0AAD7IKE6</accession>
<name>A0AAD7IKE6_9AGAR</name>
<dbReference type="Proteomes" id="UP001215598">
    <property type="component" value="Unassembled WGS sequence"/>
</dbReference>